<dbReference type="PROSITE" id="PS50057">
    <property type="entry name" value="FERM_3"/>
    <property type="match status" value="1"/>
</dbReference>
<dbReference type="Pfam" id="PF09379">
    <property type="entry name" value="FERM_N"/>
    <property type="match status" value="1"/>
</dbReference>
<keyword evidence="2" id="KW-0677">Repeat</keyword>
<dbReference type="InterPro" id="IPR014847">
    <property type="entry name" value="FA"/>
</dbReference>
<dbReference type="FunFam" id="2.30.29.30:FF:000002">
    <property type="entry name" value="Band 4.1-like protein 5 isoform 1"/>
    <property type="match status" value="1"/>
</dbReference>
<dbReference type="GO" id="GO:0005085">
    <property type="term" value="F:guanyl-nucleotide exchange factor activity"/>
    <property type="evidence" value="ECO:0007669"/>
    <property type="project" value="UniProtKB-KW"/>
</dbReference>
<evidence type="ECO:0000259" key="5">
    <source>
        <dbReference type="PROSITE" id="PS50010"/>
    </source>
</evidence>
<dbReference type="InterPro" id="IPR019748">
    <property type="entry name" value="FERM_central"/>
</dbReference>
<evidence type="ECO:0000256" key="1">
    <source>
        <dbReference type="ARBA" id="ARBA00022658"/>
    </source>
</evidence>
<dbReference type="SUPFAM" id="SSF54236">
    <property type="entry name" value="Ubiquitin-like"/>
    <property type="match status" value="1"/>
</dbReference>
<dbReference type="Gene3D" id="1.20.80.10">
    <property type="match status" value="1"/>
</dbReference>
<organism evidence="7 8">
    <name type="scientific">Eptatretus burgeri</name>
    <name type="common">Inshore hagfish</name>
    <dbReference type="NCBI Taxonomy" id="7764"/>
    <lineage>
        <taxon>Eukaryota</taxon>
        <taxon>Metazoa</taxon>
        <taxon>Chordata</taxon>
        <taxon>Craniata</taxon>
        <taxon>Vertebrata</taxon>
        <taxon>Cyclostomata</taxon>
        <taxon>Myxini</taxon>
        <taxon>Myxiniformes</taxon>
        <taxon>Myxinidae</taxon>
        <taxon>Eptatretinae</taxon>
        <taxon>Eptatretus</taxon>
    </lineage>
</organism>
<keyword evidence="8" id="KW-1185">Reference proteome</keyword>
<keyword evidence="1" id="KW-0344">Guanine-nucleotide releasing factor</keyword>
<dbReference type="Pfam" id="PF00373">
    <property type="entry name" value="FERM_M"/>
    <property type="match status" value="1"/>
</dbReference>
<dbReference type="SUPFAM" id="SSF47031">
    <property type="entry name" value="Second domain of FERM"/>
    <property type="match status" value="1"/>
</dbReference>
<dbReference type="Gene3D" id="1.20.900.10">
    <property type="entry name" value="Dbl homology (DH) domain"/>
    <property type="match status" value="1"/>
</dbReference>
<dbReference type="InterPro" id="IPR041788">
    <property type="entry name" value="FARP1/FARP2/FRMD7_FERM_C"/>
</dbReference>
<dbReference type="SMART" id="SM01195">
    <property type="entry name" value="FA"/>
    <property type="match status" value="1"/>
</dbReference>
<feature type="region of interest" description="Disordered" evidence="3">
    <location>
        <begin position="405"/>
        <end position="449"/>
    </location>
</feature>
<dbReference type="SMART" id="SM00295">
    <property type="entry name" value="B41"/>
    <property type="match status" value="1"/>
</dbReference>
<dbReference type="Pfam" id="PF00621">
    <property type="entry name" value="RhoGEF"/>
    <property type="match status" value="1"/>
</dbReference>
<feature type="compositionally biased region" description="Basic and acidic residues" evidence="3">
    <location>
        <begin position="519"/>
        <end position="528"/>
    </location>
</feature>
<evidence type="ECO:0000259" key="4">
    <source>
        <dbReference type="PROSITE" id="PS50003"/>
    </source>
</evidence>
<reference evidence="7" key="2">
    <citation type="submission" date="2025-09" db="UniProtKB">
        <authorList>
            <consortium name="Ensembl"/>
        </authorList>
    </citation>
    <scope>IDENTIFICATION</scope>
</reference>
<dbReference type="PANTHER" id="PTHR45858:SF5">
    <property type="entry name" value="MOESIN_EZRIN_RADIXIN HOMOLOG 1"/>
    <property type="match status" value="1"/>
</dbReference>
<dbReference type="CDD" id="cd13235">
    <property type="entry name" value="PH2_FARP1-like"/>
    <property type="match status" value="1"/>
</dbReference>
<dbReference type="Pfam" id="PF08736">
    <property type="entry name" value="FA"/>
    <property type="match status" value="1"/>
</dbReference>
<dbReference type="FunFam" id="2.30.29.30:FF:000046">
    <property type="entry name" value="FERM, RhoGEF and pleckstrin domain-containing protein 1"/>
    <property type="match status" value="1"/>
</dbReference>
<dbReference type="PRINTS" id="PR00935">
    <property type="entry name" value="BAND41"/>
</dbReference>
<dbReference type="GeneTree" id="ENSGT00940000158642"/>
<dbReference type="InterPro" id="IPR014352">
    <property type="entry name" value="FERM/acyl-CoA-bd_prot_sf"/>
</dbReference>
<dbReference type="InterPro" id="IPR051835">
    <property type="entry name" value="RAC1-GEF"/>
</dbReference>
<dbReference type="InterPro" id="IPR011993">
    <property type="entry name" value="PH-like_dom_sf"/>
</dbReference>
<dbReference type="InterPro" id="IPR000219">
    <property type="entry name" value="DH_dom"/>
</dbReference>
<dbReference type="CDD" id="cd14473">
    <property type="entry name" value="FERM_B-lobe"/>
    <property type="match status" value="1"/>
</dbReference>
<dbReference type="OMA" id="PHCLTLC"/>
<evidence type="ECO:0000256" key="3">
    <source>
        <dbReference type="SAM" id="MobiDB-lite"/>
    </source>
</evidence>
<dbReference type="InterPro" id="IPR035899">
    <property type="entry name" value="DBL_dom_sf"/>
</dbReference>
<dbReference type="SMART" id="SM00233">
    <property type="entry name" value="PH"/>
    <property type="match status" value="2"/>
</dbReference>
<dbReference type="SUPFAM" id="SSF48065">
    <property type="entry name" value="DBL homology domain (DH-domain)"/>
    <property type="match status" value="1"/>
</dbReference>
<accession>A0A8C4QUJ9</accession>
<dbReference type="PROSITE" id="PS50003">
    <property type="entry name" value="PH_DOMAIN"/>
    <property type="match status" value="2"/>
</dbReference>
<feature type="domain" description="DH" evidence="5">
    <location>
        <begin position="537"/>
        <end position="728"/>
    </location>
</feature>
<dbReference type="Ensembl" id="ENSEBUT00000020157.1">
    <property type="protein sequence ID" value="ENSEBUP00000019581.1"/>
    <property type="gene ID" value="ENSEBUG00000012158.1"/>
</dbReference>
<dbReference type="SMART" id="SM00325">
    <property type="entry name" value="RhoGEF"/>
    <property type="match status" value="1"/>
</dbReference>
<dbReference type="InterPro" id="IPR055251">
    <property type="entry name" value="SOS1_NGEF_PH"/>
</dbReference>
<dbReference type="PANTHER" id="PTHR45858">
    <property type="entry name" value="FERM DOMAIN CONTAINING PROTEIN"/>
    <property type="match status" value="1"/>
</dbReference>
<dbReference type="InterPro" id="IPR001849">
    <property type="entry name" value="PH_domain"/>
</dbReference>
<dbReference type="InterPro" id="IPR035963">
    <property type="entry name" value="FERM_2"/>
</dbReference>
<dbReference type="InterPro" id="IPR029071">
    <property type="entry name" value="Ubiquitin-like_domsf"/>
</dbReference>
<proteinExistence type="predicted"/>
<dbReference type="Pfam" id="PF09380">
    <property type="entry name" value="FERM_C"/>
    <property type="match status" value="1"/>
</dbReference>
<feature type="region of interest" description="Disordered" evidence="3">
    <location>
        <begin position="498"/>
        <end position="528"/>
    </location>
</feature>
<dbReference type="SUPFAM" id="SSF50729">
    <property type="entry name" value="PH domain-like"/>
    <property type="match status" value="3"/>
</dbReference>
<protein>
    <submittedName>
        <fullName evidence="7">FERM, RhoGEF and pleckstrin domain protein 2</fullName>
    </submittedName>
</protein>
<dbReference type="FunFam" id="1.20.80.10:FF:000005">
    <property type="entry name" value="FERM, RhoGEF and pleckstrin domain-containing protein 1"/>
    <property type="match status" value="1"/>
</dbReference>
<evidence type="ECO:0000313" key="7">
    <source>
        <dbReference type="Ensembl" id="ENSEBUP00000019581.1"/>
    </source>
</evidence>
<dbReference type="SMART" id="SM01196">
    <property type="entry name" value="FERM_C"/>
    <property type="match status" value="1"/>
</dbReference>
<dbReference type="FunFam" id="3.10.20.90:FF:000040">
    <property type="entry name" value="FERM, RhoGEF and pleckstrin domain-containing protein"/>
    <property type="match status" value="1"/>
</dbReference>
<evidence type="ECO:0000256" key="2">
    <source>
        <dbReference type="ARBA" id="ARBA00022737"/>
    </source>
</evidence>
<feature type="compositionally biased region" description="Basic and acidic residues" evidence="3">
    <location>
        <begin position="429"/>
        <end position="445"/>
    </location>
</feature>
<sequence>MESPPPTPISPHPSFRRTWSLYGGSRIRRATSGHNMETGICRWESAGRVVRKKDRQYDLETEIRRRSLGMAWPASNSVPPGNLMSLKVHFLDDTQEMFSVQQKARGDALLSAAFDHLGLLEREYFGLEFYDRSENLVWLNPVKAIGQQVKKPRSTVFKLCVKFYPPDPTQLQDELTRYHFVLQIRRDLAGGKLTCSRGSSAMLSSLLLQSDVGECEMDIALEQLHQQSYVPEQAALEPRILELHQGHSELTPAEVDFRVLELARCIETFGVQLHVAIDSEGAPIHLGVAHYGISVYQNSTKINAFSWSHIRKLSFKRKRFLIKFHPDGRGMHQDLLEFSFRSRDSSKAFWRNCVEYHSFFRLHEEPRPRPKHFLLSRGSMFRYSGRTQKQLCEFMQNASIKKVPFQRKSSQLRMSHRQNMTPKRPVSPMKEKEEPEKKETVKEELEQLDSDQTTVLPKQAYPYPGFKTKKYKVEERVEEKDIAGDECEGQSLIVSTPVESWSCTPDPSSPALSPTLGGENKRDDSMDSRRKQLLNDRAYFLMKELCMTERTHAKDLSIIAVALQNFLHCEGLEAEVLPCDLISGVIALLEFHTEFLRELEQRLALWEGRSNLGATKENHRIGDVFLKNLTLLQERRVEISQLGHTLLEWHQETVTPGRLSIACRDFEMEKVCYLPLYVLLLKPLQRPIHYQQLLIRLCNHYPADHPDAEDSQASLEMATEICSPLTAGLQHLEAVLALAALQAELPGLPGLVAPHRKLIRVGCLNKVGKKGLQQRMFFLFSDMIVFANKDQTPSGRFKAHGRLMLREITLKEGSEGIPLPNSFIMSTVSKNIVISASSRAEMDKWMEDITCAIGLARTTTVLVPPTLENGFDASIENLHLESRDGNFQGSSEGILAGQRSNTPVQVCWHRHTSISMADLHRATQNQLSGYLLRKFKNSSGWQKLWVSFCNFCLFFYKSHQDDVPLASLPLLGYAIGLPNTNDGISKDLVFKLQFKSHVYFFRTDSAHAFDRWMEVIRSATSSSSHTRLLSRIDSQPGREPVLPAL</sequence>
<dbReference type="CDD" id="cd13193">
    <property type="entry name" value="FERM_C_FARP1-like"/>
    <property type="match status" value="1"/>
</dbReference>
<dbReference type="AlphaFoldDB" id="A0A8C4QUJ9"/>
<dbReference type="InterPro" id="IPR000299">
    <property type="entry name" value="FERM_domain"/>
</dbReference>
<evidence type="ECO:0000313" key="8">
    <source>
        <dbReference type="Proteomes" id="UP000694388"/>
    </source>
</evidence>
<dbReference type="Gene3D" id="2.30.29.30">
    <property type="entry name" value="Pleckstrin-homology domain (PH domain)/Phosphotyrosine-binding domain (PTB)"/>
    <property type="match status" value="3"/>
</dbReference>
<reference evidence="7" key="1">
    <citation type="submission" date="2025-08" db="UniProtKB">
        <authorList>
            <consortium name="Ensembl"/>
        </authorList>
    </citation>
    <scope>IDENTIFICATION</scope>
</reference>
<name>A0A8C4QUJ9_EPTBU</name>
<dbReference type="Pfam" id="PF22697">
    <property type="entry name" value="SOS1_NGEF_PH"/>
    <property type="match status" value="1"/>
</dbReference>
<dbReference type="PROSITE" id="PS00660">
    <property type="entry name" value="FERM_1"/>
    <property type="match status" value="1"/>
</dbReference>
<dbReference type="InterPro" id="IPR018980">
    <property type="entry name" value="FERM_PH-like_C"/>
</dbReference>
<evidence type="ECO:0000259" key="6">
    <source>
        <dbReference type="PROSITE" id="PS50057"/>
    </source>
</evidence>
<feature type="compositionally biased region" description="Polar residues" evidence="3">
    <location>
        <begin position="498"/>
        <end position="512"/>
    </location>
</feature>
<dbReference type="InterPro" id="IPR019749">
    <property type="entry name" value="Band_41_domain"/>
</dbReference>
<feature type="compositionally biased region" description="Polar residues" evidence="3">
    <location>
        <begin position="407"/>
        <end position="421"/>
    </location>
</feature>
<feature type="domain" description="FERM" evidence="6">
    <location>
        <begin position="84"/>
        <end position="364"/>
    </location>
</feature>
<feature type="domain" description="PH" evidence="4">
    <location>
        <begin position="924"/>
        <end position="1021"/>
    </location>
</feature>
<dbReference type="CDD" id="cd17098">
    <property type="entry name" value="FERM_F1_FARP1_like"/>
    <property type="match status" value="1"/>
</dbReference>
<dbReference type="InterPro" id="IPR019747">
    <property type="entry name" value="FERM_CS"/>
</dbReference>
<feature type="domain" description="PH" evidence="4">
    <location>
        <begin position="757"/>
        <end position="854"/>
    </location>
</feature>
<dbReference type="Proteomes" id="UP000694388">
    <property type="component" value="Unplaced"/>
</dbReference>
<dbReference type="PROSITE" id="PS50010">
    <property type="entry name" value="DH_2"/>
    <property type="match status" value="1"/>
</dbReference>
<dbReference type="Pfam" id="PF00169">
    <property type="entry name" value="PH"/>
    <property type="match status" value="1"/>
</dbReference>
<dbReference type="Gene3D" id="3.10.20.90">
    <property type="entry name" value="Phosphatidylinositol 3-kinase Catalytic Subunit, Chain A, domain 1"/>
    <property type="match status" value="1"/>
</dbReference>
<dbReference type="InterPro" id="IPR018979">
    <property type="entry name" value="FERM_N"/>
</dbReference>